<organism evidence="1 2">
    <name type="scientific">Bradyrhizobium diazoefficiens (strain JCM 10833 / BCRC 13528 / IAM 13628 / NBRC 14792 / USDA 110)</name>
    <dbReference type="NCBI Taxonomy" id="224911"/>
    <lineage>
        <taxon>Bacteria</taxon>
        <taxon>Pseudomonadati</taxon>
        <taxon>Pseudomonadota</taxon>
        <taxon>Alphaproteobacteria</taxon>
        <taxon>Hyphomicrobiales</taxon>
        <taxon>Nitrobacteraceae</taxon>
        <taxon>Bradyrhizobium</taxon>
    </lineage>
</organism>
<dbReference type="KEGG" id="bja:bsl5247"/>
<reference evidence="2" key="1">
    <citation type="journal article" date="2002" name="DNA Res.">
        <title>Complete genomic sequence of nitrogen-fixing symbiotic bacterium Bradyrhizobium japonicum USDA110.</title>
        <authorList>
            <person name="Kaneko T."/>
            <person name="Nakamura Y."/>
            <person name="Sato S."/>
            <person name="Minamisawa K."/>
            <person name="Uchiumi T."/>
            <person name="Sasamoto S."/>
            <person name="Watanabe A."/>
            <person name="Idesawa K."/>
            <person name="Iriguchi M."/>
            <person name="Kawashima K."/>
            <person name="Kohara M."/>
            <person name="Matsumoto M."/>
            <person name="Shimpo S."/>
            <person name="Tsuruoka H."/>
            <person name="Wada T."/>
            <person name="Yamada M."/>
            <person name="Tabata S."/>
        </authorList>
    </citation>
    <scope>NUCLEOTIDE SEQUENCE [LARGE SCALE GENOMIC DNA]</scope>
    <source>
        <strain evidence="2">JCM 10833 / BCRC 13528 / IAM 13628 / NBRC 14792 / USDA 110</strain>
    </source>
</reference>
<accession>Q89JN6</accession>
<dbReference type="EnsemblBacteria" id="BAC50512">
    <property type="protein sequence ID" value="BAC50512"/>
    <property type="gene ID" value="BAC50512"/>
</dbReference>
<keyword evidence="2" id="KW-1185">Reference proteome</keyword>
<evidence type="ECO:0000313" key="2">
    <source>
        <dbReference type="Proteomes" id="UP000002526"/>
    </source>
</evidence>
<sequence>MNNSDRACTEAGSSACIAFTLHQWMIVLRCMLDETCPVRLRDTDCENAQAPE</sequence>
<evidence type="ECO:0000313" key="1">
    <source>
        <dbReference type="EMBL" id="BAC50512.1"/>
    </source>
</evidence>
<protein>
    <submittedName>
        <fullName evidence="1">Bsl5247 protein</fullName>
    </submittedName>
</protein>
<dbReference type="Proteomes" id="UP000002526">
    <property type="component" value="Chromosome"/>
</dbReference>
<dbReference type="HOGENOM" id="CLU_3077430_0_0_5"/>
<dbReference type="AlphaFoldDB" id="Q89JN6"/>
<name>Q89JN6_BRADU</name>
<dbReference type="InParanoid" id="Q89JN6"/>
<proteinExistence type="predicted"/>
<dbReference type="EMBL" id="BA000040">
    <property type="protein sequence ID" value="BAC50512.1"/>
    <property type="molecule type" value="Genomic_DNA"/>
</dbReference>
<gene>
    <name evidence="1" type="ordered locus">bsl5247</name>
</gene>